<dbReference type="CDD" id="cd00412">
    <property type="entry name" value="pyrophosphatase"/>
    <property type="match status" value="1"/>
</dbReference>
<dbReference type="GO" id="GO:0004427">
    <property type="term" value="F:inorganic diphosphate phosphatase activity"/>
    <property type="evidence" value="ECO:0007669"/>
    <property type="project" value="UniProtKB-UniRule"/>
</dbReference>
<dbReference type="PROSITE" id="PS00387">
    <property type="entry name" value="PPASE"/>
    <property type="match status" value="1"/>
</dbReference>
<organism evidence="6 7">
    <name type="scientific">Exilibacterium tricleocarpae</name>
    <dbReference type="NCBI Taxonomy" id="2591008"/>
    <lineage>
        <taxon>Bacteria</taxon>
        <taxon>Pseudomonadati</taxon>
        <taxon>Pseudomonadota</taxon>
        <taxon>Gammaproteobacteria</taxon>
        <taxon>Cellvibrionales</taxon>
        <taxon>Cellvibrionaceae</taxon>
        <taxon>Exilibacterium</taxon>
    </lineage>
</organism>
<comment type="similarity">
    <text evidence="5">Belongs to the PPase family.</text>
</comment>
<evidence type="ECO:0000256" key="2">
    <source>
        <dbReference type="ARBA" id="ARBA00022723"/>
    </source>
</evidence>
<comment type="function">
    <text evidence="5">Catalyzes the hydrolysis of inorganic pyrophosphate (PPi) forming two phosphate ions.</text>
</comment>
<dbReference type="EMBL" id="VHSG01000029">
    <property type="protein sequence ID" value="TQV68114.1"/>
    <property type="molecule type" value="Genomic_DNA"/>
</dbReference>
<evidence type="ECO:0000256" key="4">
    <source>
        <dbReference type="ARBA" id="ARBA00022842"/>
    </source>
</evidence>
<dbReference type="SUPFAM" id="SSF50324">
    <property type="entry name" value="Inorganic pyrophosphatase"/>
    <property type="match status" value="1"/>
</dbReference>
<name>A0A545ST24_9GAMM</name>
<evidence type="ECO:0000256" key="5">
    <source>
        <dbReference type="HAMAP-Rule" id="MF_00209"/>
    </source>
</evidence>
<dbReference type="AlphaFoldDB" id="A0A545ST24"/>
<reference evidence="6 7" key="1">
    <citation type="submission" date="2019-06" db="EMBL/GenBank/DDBJ databases">
        <title>Whole genome sequence for Cellvibrionaceae sp. R142.</title>
        <authorList>
            <person name="Wang G."/>
        </authorList>
    </citation>
    <scope>NUCLEOTIDE SEQUENCE [LARGE SCALE GENOMIC DNA]</scope>
    <source>
        <strain evidence="6 7">R142</strain>
    </source>
</reference>
<feature type="binding site" evidence="5">
    <location>
        <position position="105"/>
    </location>
    <ligand>
        <name>Mg(2+)</name>
        <dbReference type="ChEBI" id="CHEBI:18420"/>
        <label>1</label>
    </ligand>
</feature>
<dbReference type="Proteomes" id="UP000319732">
    <property type="component" value="Unassembled WGS sequence"/>
</dbReference>
<gene>
    <name evidence="5" type="primary">ppa</name>
    <name evidence="6" type="ORF">FKG94_23780</name>
</gene>
<accession>A0A545ST24</accession>
<feature type="binding site" evidence="5">
    <location>
        <position position="90"/>
    </location>
    <ligand>
        <name>substrate</name>
    </ligand>
</feature>
<sequence length="215" mass="23605">MIIPVMKYSTLIVIFGAILWTAPGSATPDAAIPTLPHPYYLAQPDSAPTRLLALVEIPAGSFTKYELDKRTGHVVVDRFLTTPTAYPANYGSLPSIFAEDGDPVDILIFTRTPVAPGALIEVRPIGSLRMRDRGEADDKIIAVPADDVDPFYRAVRDIKDLPAEARAGIEAFFRNYKSNDPADRRVTTHGFVGEKTTLEELKRYLGHIPPSEATQ</sequence>
<keyword evidence="7" id="KW-1185">Reference proteome</keyword>
<dbReference type="Pfam" id="PF00719">
    <property type="entry name" value="Pyrophosphatase"/>
    <property type="match status" value="1"/>
</dbReference>
<comment type="cofactor">
    <cofactor evidence="1 5">
        <name>Mg(2+)</name>
        <dbReference type="ChEBI" id="CHEBI:18420"/>
    </cofactor>
</comment>
<dbReference type="InterPro" id="IPR036649">
    <property type="entry name" value="Pyrophosphatase_sf"/>
</dbReference>
<evidence type="ECO:0000313" key="7">
    <source>
        <dbReference type="Proteomes" id="UP000319732"/>
    </source>
</evidence>
<evidence type="ECO:0000256" key="3">
    <source>
        <dbReference type="ARBA" id="ARBA00022801"/>
    </source>
</evidence>
<dbReference type="GO" id="GO:0005737">
    <property type="term" value="C:cytoplasm"/>
    <property type="evidence" value="ECO:0007669"/>
    <property type="project" value="UniProtKB-SubCell"/>
</dbReference>
<evidence type="ECO:0000256" key="1">
    <source>
        <dbReference type="ARBA" id="ARBA00001946"/>
    </source>
</evidence>
<feature type="binding site" evidence="5">
    <location>
        <position position="105"/>
    </location>
    <ligand>
        <name>Mg(2+)</name>
        <dbReference type="ChEBI" id="CHEBI:18420"/>
        <label>2</label>
    </ligand>
</feature>
<feature type="binding site" evidence="5">
    <location>
        <position position="64"/>
    </location>
    <ligand>
        <name>substrate</name>
    </ligand>
</feature>
<dbReference type="GO" id="GO:0006796">
    <property type="term" value="P:phosphate-containing compound metabolic process"/>
    <property type="evidence" value="ECO:0007669"/>
    <property type="project" value="InterPro"/>
</dbReference>
<dbReference type="InterPro" id="IPR008162">
    <property type="entry name" value="Pyrophosphatase"/>
</dbReference>
<feature type="binding site" evidence="5">
    <location>
        <position position="137"/>
    </location>
    <ligand>
        <name>Mg(2+)</name>
        <dbReference type="ChEBI" id="CHEBI:18420"/>
        <label>1</label>
    </ligand>
</feature>
<keyword evidence="5" id="KW-0963">Cytoplasm</keyword>
<dbReference type="GO" id="GO:0000287">
    <property type="term" value="F:magnesium ion binding"/>
    <property type="evidence" value="ECO:0007669"/>
    <property type="project" value="UniProtKB-UniRule"/>
</dbReference>
<dbReference type="OrthoDB" id="5187599at2"/>
<feature type="binding site" evidence="5">
    <location>
        <position position="100"/>
    </location>
    <ligand>
        <name>Mg(2+)</name>
        <dbReference type="ChEBI" id="CHEBI:18420"/>
        <label>1</label>
    </ligand>
</feature>
<dbReference type="Gene3D" id="3.90.80.10">
    <property type="entry name" value="Inorganic pyrophosphatase"/>
    <property type="match status" value="1"/>
</dbReference>
<proteinExistence type="inferred from homology"/>
<keyword evidence="4 5" id="KW-0460">Magnesium</keyword>
<comment type="subcellular location">
    <subcellularLocation>
        <location evidence="5">Cytoplasm</location>
    </subcellularLocation>
</comment>
<dbReference type="EC" id="3.6.1.1" evidence="5"/>
<dbReference type="PANTHER" id="PTHR10286">
    <property type="entry name" value="INORGANIC PYROPHOSPHATASE"/>
    <property type="match status" value="1"/>
</dbReference>
<comment type="subunit">
    <text evidence="5">Homohexamer.</text>
</comment>
<feature type="binding site" evidence="5">
    <location>
        <position position="78"/>
    </location>
    <ligand>
        <name>substrate</name>
    </ligand>
</feature>
<protein>
    <recommendedName>
        <fullName evidence="5">Inorganic pyrophosphatase</fullName>
        <ecNumber evidence="5">3.6.1.1</ecNumber>
    </recommendedName>
    <alternativeName>
        <fullName evidence="5">Pyrophosphate phospho-hydrolase</fullName>
        <shortName evidence="5">PPase</shortName>
    </alternativeName>
</protein>
<keyword evidence="2 5" id="KW-0479">Metal-binding</keyword>
<dbReference type="RefSeq" id="WP_142929455.1">
    <property type="nucleotide sequence ID" value="NZ_ML660107.1"/>
</dbReference>
<keyword evidence="3 5" id="KW-0378">Hydrolase</keyword>
<comment type="caution">
    <text evidence="6">The sequence shown here is derived from an EMBL/GenBank/DDBJ whole genome shotgun (WGS) entry which is preliminary data.</text>
</comment>
<evidence type="ECO:0000313" key="6">
    <source>
        <dbReference type="EMBL" id="TQV68114.1"/>
    </source>
</evidence>
<comment type="catalytic activity">
    <reaction evidence="5">
        <text>diphosphate + H2O = 2 phosphate + H(+)</text>
        <dbReference type="Rhea" id="RHEA:24576"/>
        <dbReference type="ChEBI" id="CHEBI:15377"/>
        <dbReference type="ChEBI" id="CHEBI:15378"/>
        <dbReference type="ChEBI" id="CHEBI:33019"/>
        <dbReference type="ChEBI" id="CHEBI:43474"/>
        <dbReference type="EC" id="3.6.1.1"/>
    </reaction>
</comment>
<dbReference type="HAMAP" id="MF_00209">
    <property type="entry name" value="Inorganic_PPase"/>
    <property type="match status" value="1"/>
</dbReference>
<feature type="binding site" evidence="5">
    <location>
        <position position="176"/>
    </location>
    <ligand>
        <name>substrate</name>
    </ligand>
</feature>